<reference evidence="2" key="1">
    <citation type="submission" date="2014-08" db="EMBL/GenBank/DDBJ databases">
        <authorList>
            <person name="Edwards T."/>
        </authorList>
    </citation>
    <scope>NUCLEOTIDE SEQUENCE [LARGE SCALE GENOMIC DNA]</scope>
</reference>
<dbReference type="AlphaFoldDB" id="A0A0K2VNI3"/>
<dbReference type="Proteomes" id="UP000182888">
    <property type="component" value="Unassembled WGS sequence"/>
</dbReference>
<evidence type="ECO:0000313" key="1">
    <source>
        <dbReference type="EMBL" id="CDX49250.1"/>
    </source>
</evidence>
<organism evidence="1 2">
    <name type="scientific">Mesorhizobium plurifarium</name>
    <dbReference type="NCBI Taxonomy" id="69974"/>
    <lineage>
        <taxon>Bacteria</taxon>
        <taxon>Pseudomonadati</taxon>
        <taxon>Pseudomonadota</taxon>
        <taxon>Alphaproteobacteria</taxon>
        <taxon>Hyphomicrobiales</taxon>
        <taxon>Phyllobacteriaceae</taxon>
        <taxon>Mesorhizobium</taxon>
    </lineage>
</organism>
<sequence length="28" mass="3150">MALIGADRAAYERAIGNDRNGQRRGCWK</sequence>
<dbReference type="EMBL" id="CCND01000001">
    <property type="protein sequence ID" value="CDX49250.1"/>
    <property type="molecule type" value="Genomic_DNA"/>
</dbReference>
<evidence type="ECO:0000313" key="2">
    <source>
        <dbReference type="Proteomes" id="UP000182888"/>
    </source>
</evidence>
<accession>A0A0K2VNI3</accession>
<gene>
    <name evidence="1" type="ORF">MPL1032_10281</name>
</gene>
<name>A0A0K2VNI3_MESPL</name>
<protein>
    <submittedName>
        <fullName evidence="1">Uncharacterized protein</fullName>
    </submittedName>
</protein>
<proteinExistence type="predicted"/>